<dbReference type="EMBL" id="UINC01027438">
    <property type="protein sequence ID" value="SVB06686.1"/>
    <property type="molecule type" value="Genomic_DNA"/>
</dbReference>
<dbReference type="Gene3D" id="1.20.1050.10">
    <property type="match status" value="1"/>
</dbReference>
<sequence length="215" mass="24511">MLKLYDYFRSGAAYRTRIALNLKEVEYEQISIHLTKGGGEQFEAVYSEINPQNLVPTLMDGEVKIFQSMAIMEYLEEKFPAPSLLPSDHSSRARVRALANMIACDIHPLNNLRVRLYLVDEMNVTEEKRQAWISHWIHIGFQAYEKNLVNCKEIGLYSHGNHPTMADACLIPQIANARLNKVDLSNFPLILQVEERCQAHPAFKKALPSNQPDGT</sequence>
<proteinExistence type="inferred from homology"/>
<dbReference type="InterPro" id="IPR040079">
    <property type="entry name" value="Glutathione_S-Trfase"/>
</dbReference>
<dbReference type="Gene3D" id="3.40.30.10">
    <property type="entry name" value="Glutaredoxin"/>
    <property type="match status" value="1"/>
</dbReference>
<evidence type="ECO:0000259" key="2">
    <source>
        <dbReference type="PROSITE" id="PS50404"/>
    </source>
</evidence>
<dbReference type="GO" id="GO:0006559">
    <property type="term" value="P:L-phenylalanine catabolic process"/>
    <property type="evidence" value="ECO:0007669"/>
    <property type="project" value="TreeGrafter"/>
</dbReference>
<dbReference type="CDD" id="cd03042">
    <property type="entry name" value="GST_N_Zeta"/>
    <property type="match status" value="1"/>
</dbReference>
<dbReference type="GO" id="GO:0004364">
    <property type="term" value="F:glutathione transferase activity"/>
    <property type="evidence" value="ECO:0007669"/>
    <property type="project" value="TreeGrafter"/>
</dbReference>
<dbReference type="CDD" id="cd03191">
    <property type="entry name" value="GST_C_Zeta"/>
    <property type="match status" value="1"/>
</dbReference>
<reference evidence="4" key="1">
    <citation type="submission" date="2018-05" db="EMBL/GenBank/DDBJ databases">
        <authorList>
            <person name="Lanie J.A."/>
            <person name="Ng W.-L."/>
            <person name="Kazmierczak K.M."/>
            <person name="Andrzejewski T.M."/>
            <person name="Davidsen T.M."/>
            <person name="Wayne K.J."/>
            <person name="Tettelin H."/>
            <person name="Glass J.I."/>
            <person name="Rusch D."/>
            <person name="Podicherti R."/>
            <person name="Tsui H.-C.T."/>
            <person name="Winkler M.E."/>
        </authorList>
    </citation>
    <scope>NUCLEOTIDE SEQUENCE</scope>
</reference>
<dbReference type="InterPro" id="IPR004045">
    <property type="entry name" value="Glutathione_S-Trfase_N"/>
</dbReference>
<dbReference type="PROSITE" id="PS50405">
    <property type="entry name" value="GST_CTER"/>
    <property type="match status" value="1"/>
</dbReference>
<dbReference type="InterPro" id="IPR005955">
    <property type="entry name" value="GST_Zeta"/>
</dbReference>
<dbReference type="PROSITE" id="PS50404">
    <property type="entry name" value="GST_NTER"/>
    <property type="match status" value="1"/>
</dbReference>
<evidence type="ECO:0000256" key="1">
    <source>
        <dbReference type="ARBA" id="ARBA00010007"/>
    </source>
</evidence>
<dbReference type="AlphaFoldDB" id="A0A382AYP5"/>
<dbReference type="GO" id="GO:0006749">
    <property type="term" value="P:glutathione metabolic process"/>
    <property type="evidence" value="ECO:0007669"/>
    <property type="project" value="TreeGrafter"/>
</dbReference>
<comment type="similarity">
    <text evidence="1">Belongs to the GST superfamily. Zeta family.</text>
</comment>
<dbReference type="InterPro" id="IPR010987">
    <property type="entry name" value="Glutathione-S-Trfase_C-like"/>
</dbReference>
<dbReference type="GO" id="GO:0016034">
    <property type="term" value="F:maleylacetoacetate isomerase activity"/>
    <property type="evidence" value="ECO:0007669"/>
    <property type="project" value="TreeGrafter"/>
</dbReference>
<dbReference type="Pfam" id="PF02798">
    <property type="entry name" value="GST_N"/>
    <property type="match status" value="1"/>
</dbReference>
<organism evidence="4">
    <name type="scientific">marine metagenome</name>
    <dbReference type="NCBI Taxonomy" id="408172"/>
    <lineage>
        <taxon>unclassified sequences</taxon>
        <taxon>metagenomes</taxon>
        <taxon>ecological metagenomes</taxon>
    </lineage>
</organism>
<dbReference type="SUPFAM" id="SSF47616">
    <property type="entry name" value="GST C-terminal domain-like"/>
    <property type="match status" value="1"/>
</dbReference>
<protein>
    <recommendedName>
        <fullName evidence="5">Maleylacetoacetate isomerase</fullName>
    </recommendedName>
</protein>
<feature type="domain" description="GST C-terminal" evidence="3">
    <location>
        <begin position="88"/>
        <end position="215"/>
    </location>
</feature>
<evidence type="ECO:0000313" key="4">
    <source>
        <dbReference type="EMBL" id="SVB06686.1"/>
    </source>
</evidence>
<dbReference type="InterPro" id="IPR036249">
    <property type="entry name" value="Thioredoxin-like_sf"/>
</dbReference>
<accession>A0A382AYP5</accession>
<dbReference type="FunFam" id="1.20.1050.10:FF:000010">
    <property type="entry name" value="Maleylacetoacetate isomerase isoform 1"/>
    <property type="match status" value="1"/>
</dbReference>
<dbReference type="GO" id="GO:0005737">
    <property type="term" value="C:cytoplasm"/>
    <property type="evidence" value="ECO:0007669"/>
    <property type="project" value="InterPro"/>
</dbReference>
<evidence type="ECO:0008006" key="5">
    <source>
        <dbReference type="Google" id="ProtNLM"/>
    </source>
</evidence>
<dbReference type="PANTHER" id="PTHR42673">
    <property type="entry name" value="MALEYLACETOACETATE ISOMERASE"/>
    <property type="match status" value="1"/>
</dbReference>
<dbReference type="SUPFAM" id="SSF52833">
    <property type="entry name" value="Thioredoxin-like"/>
    <property type="match status" value="1"/>
</dbReference>
<dbReference type="SFLD" id="SFLDG00358">
    <property type="entry name" value="Main_(cytGST)"/>
    <property type="match status" value="1"/>
</dbReference>
<gene>
    <name evidence="4" type="ORF">METZ01_LOCUS159540</name>
</gene>
<feature type="domain" description="GST N-terminal" evidence="2">
    <location>
        <begin position="1"/>
        <end position="83"/>
    </location>
</feature>
<dbReference type="InterPro" id="IPR034330">
    <property type="entry name" value="GST_Zeta_C"/>
</dbReference>
<evidence type="ECO:0000259" key="3">
    <source>
        <dbReference type="PROSITE" id="PS50405"/>
    </source>
</evidence>
<name>A0A382AYP5_9ZZZZ</name>
<dbReference type="InterPro" id="IPR034333">
    <property type="entry name" value="GST_Zeta_N"/>
</dbReference>
<dbReference type="NCBIfam" id="TIGR01262">
    <property type="entry name" value="maiA"/>
    <property type="match status" value="1"/>
</dbReference>
<dbReference type="PANTHER" id="PTHR42673:SF4">
    <property type="entry name" value="MALEYLACETOACETATE ISOMERASE"/>
    <property type="match status" value="1"/>
</dbReference>
<dbReference type="InterPro" id="IPR036282">
    <property type="entry name" value="Glutathione-S-Trfase_C_sf"/>
</dbReference>
<dbReference type="SFLD" id="SFLDS00019">
    <property type="entry name" value="Glutathione_Transferase_(cytos"/>
    <property type="match status" value="1"/>
</dbReference>